<sequence length="73" mass="8405">MNRTLNGLVDPRQAKKDIARYKQLLALAAKNYPLVDQALCCVGFNKKLEDFDDIDKRWLQDLLEYGESLGTFL</sequence>
<dbReference type="AlphaFoldDB" id="A0A0R2LJA4"/>
<dbReference type="PATRIC" id="fig|449659.4.peg.1418"/>
<evidence type="ECO:0000313" key="2">
    <source>
        <dbReference type="Proteomes" id="UP000051886"/>
    </source>
</evidence>
<dbReference type="Proteomes" id="UP000051886">
    <property type="component" value="Unassembled WGS sequence"/>
</dbReference>
<keyword evidence="2" id="KW-1185">Reference proteome</keyword>
<reference evidence="1 2" key="1">
    <citation type="journal article" date="2015" name="Genome Announc.">
        <title>Expanding the biotechnology potential of lactobacilli through comparative genomics of 213 strains and associated genera.</title>
        <authorList>
            <person name="Sun Z."/>
            <person name="Harris H.M."/>
            <person name="McCann A."/>
            <person name="Guo C."/>
            <person name="Argimon S."/>
            <person name="Zhang W."/>
            <person name="Yang X."/>
            <person name="Jeffery I.B."/>
            <person name="Cooney J.C."/>
            <person name="Kagawa T.F."/>
            <person name="Liu W."/>
            <person name="Song Y."/>
            <person name="Salvetti E."/>
            <person name="Wrobel A."/>
            <person name="Rasinkangas P."/>
            <person name="Parkhill J."/>
            <person name="Rea M.C."/>
            <person name="O'Sullivan O."/>
            <person name="Ritari J."/>
            <person name="Douillard F.P."/>
            <person name="Paul Ross R."/>
            <person name="Yang R."/>
            <person name="Briner A.E."/>
            <person name="Felis G.E."/>
            <person name="de Vos W.M."/>
            <person name="Barrangou R."/>
            <person name="Klaenhammer T.R."/>
            <person name="Caufield P.W."/>
            <person name="Cui Y."/>
            <person name="Zhang H."/>
            <person name="O'Toole P.W."/>
        </authorList>
    </citation>
    <scope>NUCLEOTIDE SEQUENCE [LARGE SCALE GENOMIC DNA]</scope>
    <source>
        <strain evidence="1 2">NBRC 103219</strain>
    </source>
</reference>
<protein>
    <submittedName>
        <fullName evidence="1">Uncharacterized protein</fullName>
    </submittedName>
</protein>
<name>A0A0R2LJA4_9LACO</name>
<gene>
    <name evidence="1" type="ORF">IV66_GL001400</name>
</gene>
<proteinExistence type="predicted"/>
<comment type="caution">
    <text evidence="1">The sequence shown here is derived from an EMBL/GenBank/DDBJ whole genome shotgun (WGS) entry which is preliminary data.</text>
</comment>
<dbReference type="EMBL" id="JQCN01000026">
    <property type="protein sequence ID" value="KRN99973.1"/>
    <property type="molecule type" value="Genomic_DNA"/>
</dbReference>
<organism evidence="1 2">
    <name type="scientific">Ligilactobacillus pobuzihii</name>
    <dbReference type="NCBI Taxonomy" id="449659"/>
    <lineage>
        <taxon>Bacteria</taxon>
        <taxon>Bacillati</taxon>
        <taxon>Bacillota</taxon>
        <taxon>Bacilli</taxon>
        <taxon>Lactobacillales</taxon>
        <taxon>Lactobacillaceae</taxon>
        <taxon>Ligilactobacillus</taxon>
    </lineage>
</organism>
<evidence type="ECO:0000313" key="1">
    <source>
        <dbReference type="EMBL" id="KRN99973.1"/>
    </source>
</evidence>
<accession>A0A0R2LJA4</accession>